<dbReference type="EMBL" id="GBRH01254946">
    <property type="protein sequence ID" value="JAD42949.1"/>
    <property type="molecule type" value="Transcribed_RNA"/>
</dbReference>
<protein>
    <submittedName>
        <fullName evidence="1">Uncharacterized protein</fullName>
    </submittedName>
</protein>
<sequence length="17" mass="2022">MQCCRSLMEMLQCKITC</sequence>
<organism evidence="1">
    <name type="scientific">Arundo donax</name>
    <name type="common">Giant reed</name>
    <name type="synonym">Donax arundinaceus</name>
    <dbReference type="NCBI Taxonomy" id="35708"/>
    <lineage>
        <taxon>Eukaryota</taxon>
        <taxon>Viridiplantae</taxon>
        <taxon>Streptophyta</taxon>
        <taxon>Embryophyta</taxon>
        <taxon>Tracheophyta</taxon>
        <taxon>Spermatophyta</taxon>
        <taxon>Magnoliopsida</taxon>
        <taxon>Liliopsida</taxon>
        <taxon>Poales</taxon>
        <taxon>Poaceae</taxon>
        <taxon>PACMAD clade</taxon>
        <taxon>Arundinoideae</taxon>
        <taxon>Arundineae</taxon>
        <taxon>Arundo</taxon>
    </lineage>
</organism>
<name>A0A0A8ZU72_ARUDO</name>
<accession>A0A0A8ZU72</accession>
<reference evidence="1" key="2">
    <citation type="journal article" date="2015" name="Data Brief">
        <title>Shoot transcriptome of the giant reed, Arundo donax.</title>
        <authorList>
            <person name="Barrero R.A."/>
            <person name="Guerrero F.D."/>
            <person name="Moolhuijzen P."/>
            <person name="Goolsby J.A."/>
            <person name="Tidwell J."/>
            <person name="Bellgard S.E."/>
            <person name="Bellgard M.I."/>
        </authorList>
    </citation>
    <scope>NUCLEOTIDE SEQUENCE</scope>
    <source>
        <tissue evidence="1">Shoot tissue taken approximately 20 cm above the soil surface</tissue>
    </source>
</reference>
<reference evidence="1" key="1">
    <citation type="submission" date="2014-09" db="EMBL/GenBank/DDBJ databases">
        <authorList>
            <person name="Magalhaes I.L.F."/>
            <person name="Oliveira U."/>
            <person name="Santos F.R."/>
            <person name="Vidigal T.H.D.A."/>
            <person name="Brescovit A.D."/>
            <person name="Santos A.J."/>
        </authorList>
    </citation>
    <scope>NUCLEOTIDE SEQUENCE</scope>
    <source>
        <tissue evidence="1">Shoot tissue taken approximately 20 cm above the soil surface</tissue>
    </source>
</reference>
<evidence type="ECO:0000313" key="1">
    <source>
        <dbReference type="EMBL" id="JAD42949.1"/>
    </source>
</evidence>
<proteinExistence type="predicted"/>
<dbReference type="AlphaFoldDB" id="A0A0A8ZU72"/>